<sequence>MGRARATKAVPLPLSLVPERFNPGHSVRLGFAPSVASALRGSSLQIRRLSIQYMGLSDHGRLRLRRLATDANALLGEVWIVTQACSF</sequence>
<evidence type="ECO:0000313" key="1">
    <source>
        <dbReference type="EMBL" id="QJC57915.1"/>
    </source>
</evidence>
<gene>
    <name evidence="1" type="ORF">HC248_03247</name>
</gene>
<accession>A0A6H2HDF7</accession>
<dbReference type="AlphaFoldDB" id="A0A6H2HDF7"/>
<organism evidence="1 2">
    <name type="scientific">Polaromonas vacuolata</name>
    <dbReference type="NCBI Taxonomy" id="37448"/>
    <lineage>
        <taxon>Bacteria</taxon>
        <taxon>Pseudomonadati</taxon>
        <taxon>Pseudomonadota</taxon>
        <taxon>Betaproteobacteria</taxon>
        <taxon>Burkholderiales</taxon>
        <taxon>Comamonadaceae</taxon>
        <taxon>Polaromonas</taxon>
    </lineage>
</organism>
<dbReference type="Proteomes" id="UP000502041">
    <property type="component" value="Chromosome"/>
</dbReference>
<dbReference type="KEGG" id="pvac:HC248_03247"/>
<keyword evidence="2" id="KW-1185">Reference proteome</keyword>
<protein>
    <submittedName>
        <fullName evidence="1">Uncharacterized protein</fullName>
    </submittedName>
</protein>
<reference evidence="1 2" key="1">
    <citation type="submission" date="2020-04" db="EMBL/GenBank/DDBJ databases">
        <title>Complete genome of a Psychrophilic, Marine, Gas Vacuolate Bacterium Polaromonas vacuolata KCTC 22033T.</title>
        <authorList>
            <person name="Hwang K."/>
            <person name="Kim K.M."/>
        </authorList>
    </citation>
    <scope>NUCLEOTIDE SEQUENCE [LARGE SCALE GENOMIC DNA]</scope>
    <source>
        <strain evidence="1 2">KCTC 22033</strain>
    </source>
</reference>
<name>A0A6H2HDF7_9BURK</name>
<proteinExistence type="predicted"/>
<evidence type="ECO:0000313" key="2">
    <source>
        <dbReference type="Proteomes" id="UP000502041"/>
    </source>
</evidence>
<dbReference type="EMBL" id="CP051461">
    <property type="protein sequence ID" value="QJC57915.1"/>
    <property type="molecule type" value="Genomic_DNA"/>
</dbReference>